<dbReference type="InterPro" id="IPR013783">
    <property type="entry name" value="Ig-like_fold"/>
</dbReference>
<protein>
    <submittedName>
        <fullName evidence="7">Beta-galactosidase</fullName>
        <ecNumber evidence="7">3.2.1.23</ecNumber>
        <ecNumber evidence="7">3.2.1.31</ecNumber>
    </submittedName>
</protein>
<dbReference type="EMBL" id="UFYW01000001">
    <property type="protein sequence ID" value="STD84892.1"/>
    <property type="molecule type" value="Genomic_DNA"/>
</dbReference>
<dbReference type="SUPFAM" id="SSF49303">
    <property type="entry name" value="beta-Galactosidase/glucuronidase domain"/>
    <property type="match status" value="1"/>
</dbReference>
<dbReference type="Pfam" id="PF00703">
    <property type="entry name" value="Glyco_hydro_2"/>
    <property type="match status" value="1"/>
</dbReference>
<dbReference type="Gene3D" id="2.60.120.260">
    <property type="entry name" value="Galactose-binding domain-like"/>
    <property type="match status" value="1"/>
</dbReference>
<dbReference type="SUPFAM" id="SSF49785">
    <property type="entry name" value="Galactose-binding domain-like"/>
    <property type="match status" value="1"/>
</dbReference>
<accession>A0A376H4N1</accession>
<name>A0A376H4N1_ENTGA</name>
<reference evidence="7 8" key="1">
    <citation type="submission" date="2018-06" db="EMBL/GenBank/DDBJ databases">
        <authorList>
            <consortium name="Pathogen Informatics"/>
            <person name="Doyle S."/>
        </authorList>
    </citation>
    <scope>NUCLEOTIDE SEQUENCE [LARGE SCALE GENOMIC DNA]</scope>
    <source>
        <strain evidence="7 8">NCTC12360</strain>
    </source>
</reference>
<dbReference type="RefSeq" id="WP_060814424.1">
    <property type="nucleotide sequence ID" value="NZ_JBHULA010000053.1"/>
</dbReference>
<evidence type="ECO:0000256" key="3">
    <source>
        <dbReference type="ARBA" id="ARBA00023295"/>
    </source>
</evidence>
<evidence type="ECO:0000259" key="4">
    <source>
        <dbReference type="Pfam" id="PF00703"/>
    </source>
</evidence>
<dbReference type="GO" id="GO:0005975">
    <property type="term" value="P:carbohydrate metabolic process"/>
    <property type="evidence" value="ECO:0007669"/>
    <property type="project" value="InterPro"/>
</dbReference>
<dbReference type="Gene3D" id="2.60.40.10">
    <property type="entry name" value="Immunoglobulins"/>
    <property type="match status" value="1"/>
</dbReference>
<feature type="domain" description="Glycoside hydrolase family 2 catalytic" evidence="5">
    <location>
        <begin position="319"/>
        <end position="581"/>
    </location>
</feature>
<evidence type="ECO:0000256" key="1">
    <source>
        <dbReference type="ARBA" id="ARBA00007401"/>
    </source>
</evidence>
<feature type="domain" description="Glycosyl hydrolases family 2 sugar binding" evidence="6">
    <location>
        <begin position="57"/>
        <end position="140"/>
    </location>
</feature>
<proteinExistence type="inferred from homology"/>
<dbReference type="PANTHER" id="PTHR42732">
    <property type="entry name" value="BETA-GALACTOSIDASE"/>
    <property type="match status" value="1"/>
</dbReference>
<dbReference type="GO" id="GO:0004565">
    <property type="term" value="F:beta-galactosidase activity"/>
    <property type="evidence" value="ECO:0007669"/>
    <property type="project" value="UniProtKB-EC"/>
</dbReference>
<dbReference type="InterPro" id="IPR006103">
    <property type="entry name" value="Glyco_hydro_2_cat"/>
</dbReference>
<evidence type="ECO:0000259" key="6">
    <source>
        <dbReference type="Pfam" id="PF02837"/>
    </source>
</evidence>
<keyword evidence="2 7" id="KW-0378">Hydrolase</keyword>
<dbReference type="InterPro" id="IPR017853">
    <property type="entry name" value="GH"/>
</dbReference>
<dbReference type="GO" id="GO:0004566">
    <property type="term" value="F:beta-glucuronidase activity"/>
    <property type="evidence" value="ECO:0007669"/>
    <property type="project" value="UniProtKB-EC"/>
</dbReference>
<dbReference type="OrthoDB" id="9762066at2"/>
<evidence type="ECO:0000313" key="8">
    <source>
        <dbReference type="Proteomes" id="UP000254807"/>
    </source>
</evidence>
<dbReference type="EC" id="3.2.1.23" evidence="7"/>
<dbReference type="Gene3D" id="3.20.20.80">
    <property type="entry name" value="Glycosidases"/>
    <property type="match status" value="1"/>
</dbReference>
<dbReference type="Pfam" id="PF02836">
    <property type="entry name" value="Glyco_hydro_2_C"/>
    <property type="match status" value="1"/>
</dbReference>
<dbReference type="InterPro" id="IPR036156">
    <property type="entry name" value="Beta-gal/glucu_dom_sf"/>
</dbReference>
<keyword evidence="3 7" id="KW-0326">Glycosidase</keyword>
<feature type="domain" description="Glycoside hydrolase family 2 immunoglobulin-like beta-sandwich" evidence="4">
    <location>
        <begin position="251"/>
        <end position="283"/>
    </location>
</feature>
<dbReference type="PANTHER" id="PTHR42732:SF3">
    <property type="entry name" value="HYDROLASE"/>
    <property type="match status" value="1"/>
</dbReference>
<dbReference type="Pfam" id="PF02837">
    <property type="entry name" value="Glyco_hydro_2_N"/>
    <property type="match status" value="1"/>
</dbReference>
<gene>
    <name evidence="7" type="primary">uidA_3</name>
    <name evidence="7" type="ORF">NCTC12360_03439</name>
</gene>
<dbReference type="EC" id="3.2.1.31" evidence="7"/>
<evidence type="ECO:0000313" key="7">
    <source>
        <dbReference type="EMBL" id="STD84892.1"/>
    </source>
</evidence>
<evidence type="ECO:0000259" key="5">
    <source>
        <dbReference type="Pfam" id="PF02836"/>
    </source>
</evidence>
<dbReference type="InterPro" id="IPR051913">
    <property type="entry name" value="GH2_Domain-Containing"/>
</dbReference>
<dbReference type="InterPro" id="IPR006102">
    <property type="entry name" value="Ig-like_GH2"/>
</dbReference>
<evidence type="ECO:0000256" key="2">
    <source>
        <dbReference type="ARBA" id="ARBA00022801"/>
    </source>
</evidence>
<dbReference type="InterPro" id="IPR006104">
    <property type="entry name" value="Glyco_hydro_2_N"/>
</dbReference>
<dbReference type="AlphaFoldDB" id="A0A376H4N1"/>
<sequence length="597" mass="69931">MNRPEYPRPQFERREWLNLNGKWQFDFTDNLEEQQPQALTQMIEVPYVFQSKQSGIEIKSFHDGVWYQRELVVPDTWQDKRLLLHFGAVDYHCWVYINHQLVGEHIGGHTSFSFDVTHYLTFDKDLLTLKVFDPSTDEEIPRGKQYWQEHSAAIWYTRTTGIWQTVWLEAVDRNGYLEKVFYTSEFDRGSVEIAYHYAGDLTDKELCTRIYYGAELIVSDRQQLTEHQFTRSYSLFNQKIDRSDFHGRGWTWTPETPNLFDVVFDVWSQGKCIDTVKSYFGMRKIHIQDGMVHLNNRPYYQKLVLDQGYWPTSLMTAPTDEDYKKDIELAKAMGFNGCRKHQKVEDPRFLFWADQLGFIVWGECASPSVYTRASGGKVMAEWQEIIDRDYNHPCITTWVPINESWGVPNISVDRQQQHFSQAIYHLIHSLDPTRLVISNDGWEMTESDICGIHSYVHGTKEELEKYEHFVASLRTKDTILASEPNRRKIYCPGFQHQNVPILLTEFGGIGYDTGAQGWGYTNAANEAEFIQDYQRVIDAVYQSEILHGFCYTQLTDVEQEKNGLLTADRQPKCSLDTIKQINVRWHPMIVNKIQLSD</sequence>
<dbReference type="InterPro" id="IPR008979">
    <property type="entry name" value="Galactose-bd-like_sf"/>
</dbReference>
<comment type="similarity">
    <text evidence="1">Belongs to the glycosyl hydrolase 2 family.</text>
</comment>
<keyword evidence="8" id="KW-1185">Reference proteome</keyword>
<dbReference type="SUPFAM" id="SSF51445">
    <property type="entry name" value="(Trans)glycosidases"/>
    <property type="match status" value="1"/>
</dbReference>
<dbReference type="Proteomes" id="UP000254807">
    <property type="component" value="Unassembled WGS sequence"/>
</dbReference>
<organism evidence="7 8">
    <name type="scientific">Enterococcus gallinarum</name>
    <dbReference type="NCBI Taxonomy" id="1353"/>
    <lineage>
        <taxon>Bacteria</taxon>
        <taxon>Bacillati</taxon>
        <taxon>Bacillota</taxon>
        <taxon>Bacilli</taxon>
        <taxon>Lactobacillales</taxon>
        <taxon>Enterococcaceae</taxon>
        <taxon>Enterococcus</taxon>
    </lineage>
</organism>